<feature type="compositionally biased region" description="Low complexity" evidence="11">
    <location>
        <begin position="815"/>
        <end position="837"/>
    </location>
</feature>
<dbReference type="AlphaFoldDB" id="F2GDE4"/>
<evidence type="ECO:0000313" key="17">
    <source>
        <dbReference type="EMBL" id="ADZ54069.1"/>
    </source>
</evidence>
<sequence length="1154" mass="115290">MNKIFRVIWSHAQQAWVVVSELVKSHTKTSAYTDKRAQVCTSDYFLDKQQDKFKLSLLSLVLLGIFFSSVGSAAAYFVAGASASVNGSDDGTIGIGQGSKASHGAIAIGQNSKAEGRHNIAIGYDANTGTHKNSITIGNNTVGNGENVVAIGTSSKAGGRSVVLGGGAEGTTTQTVVIGNLAKASGSQSIAIGADTKAEGYGSISIGGDDLDSTAYHDNNSTKQTRQTTTAKGKASVAIGGLSLAEGEGSIVLGPVASATHTEGIAIGARSKSTAEYGIAVGGSATADGKNAVAVGRESKGAGTDSIAIGNSAKTTGADSVVVGASIDVTGEKLVAIGANSKAGSHSAAYGYNAKALGERSVAVGESAMTNNGVARATALGNNTVVTVGGGVALGYGSNASTAGGVEGLKQNHSVITGGSTVENGFKSTEKVDNNAIGAVSVGGGSGNKLINRQIVNVAAGTQDTDAVNVAQLKSLTMLIGGDNNSSGKVGIWNGKLEVKGTNEEIKTKADGSTITISLEDKIKTQLAQIATKMSSFKIKANNTEAKIEDGNTIQFTAGDNIKITHNNKNLTFAVTSGMFASTTDGRLSKQTDGLATVNDVVSAVNNAGWYLKIAKGAGQATPPTAHLIKMGDTVKFTAGDNIKLTQENGNITIATKGKLIERVEEINNGDLKIIYTDNSHNIIKKGEKGDRGETGPAGPAGPIGPVGPAGAAGATGPQGPKGEAGAVGPQGPTGAAGPAGPVGPAGPQGAPGPAGPKGDAGAKGDRGDRGEAGPEGPQGPAGPAGAKGEQGPKGEQGIPGPAGPAGPKGDKGDTGPAGPQDPTGPTGPQDPAGPTGNSELKGITSIANGNDATKANGAKITLSADSTDKTVNVNNAKITNVAAGTADTDAVNVSQLNTKAAASKTEVKSTDKSVGVTASKGDKDQTIYDLSVVKSKLKAAEDKRTVTAETKGNAFVTGEEVANAINTTTAAARTEVEAGKNVKVTSKTGANGQNIYNVSVSGDLSDITSISNGDTKVSLGKDKQGNPVVNMNGARITNVGDGSAEGDIVNVRQLNKVVSSVNTGFNQLSRDIGRVDVNARAGIASAVAMANLPQISLPGKSAISVSNAQYRGQSAYAIGYSKISDNGKWLIRASVSSNTQRDTAIGGGVGFVW</sequence>
<feature type="compositionally biased region" description="Low complexity" evidence="11">
    <location>
        <begin position="782"/>
        <end position="800"/>
    </location>
</feature>
<dbReference type="GO" id="GO:0030198">
    <property type="term" value="P:extracellular matrix organization"/>
    <property type="evidence" value="ECO:0007669"/>
    <property type="project" value="TreeGrafter"/>
</dbReference>
<dbReference type="GO" id="GO:0009279">
    <property type="term" value="C:cell outer membrane"/>
    <property type="evidence" value="ECO:0007669"/>
    <property type="project" value="UniProtKB-SubCell"/>
</dbReference>
<dbReference type="GO" id="GO:0031012">
    <property type="term" value="C:extracellular matrix"/>
    <property type="evidence" value="ECO:0007669"/>
    <property type="project" value="TreeGrafter"/>
</dbReference>
<feature type="domain" description="ESPR" evidence="16">
    <location>
        <begin position="1"/>
        <end position="41"/>
    </location>
</feature>
<evidence type="ECO:0000256" key="9">
    <source>
        <dbReference type="ARBA" id="ARBA00023136"/>
    </source>
</evidence>
<feature type="domain" description="Trimeric autotransporter adhesin YadA-like stalk" evidence="15">
    <location>
        <begin position="1036"/>
        <end position="1074"/>
    </location>
</feature>
<feature type="domain" description="Trimeric autotransporter adhesin YadA-like head" evidence="14">
    <location>
        <begin position="274"/>
        <end position="299"/>
    </location>
</feature>
<dbReference type="InterPro" id="IPR008635">
    <property type="entry name" value="Coiled_stalk_dom"/>
</dbReference>
<dbReference type="PANTHER" id="PTHR24023:SF1082">
    <property type="entry name" value="COLLAGEN TRIPLE HELIX REPEAT"/>
    <property type="match status" value="1"/>
</dbReference>
<dbReference type="InterPro" id="IPR005594">
    <property type="entry name" value="YadA_C"/>
</dbReference>
<dbReference type="Proteomes" id="UP000006743">
    <property type="component" value="Chromosome"/>
</dbReference>
<proteinExistence type="inferred from homology"/>
<evidence type="ECO:0000259" key="16">
    <source>
        <dbReference type="Pfam" id="PF13018"/>
    </source>
</evidence>
<dbReference type="SUPFAM" id="SSF101999">
    <property type="entry name" value="Trimeric adhesin"/>
    <property type="match status" value="1"/>
</dbReference>
<evidence type="ECO:0000256" key="11">
    <source>
        <dbReference type="SAM" id="MobiDB-lite"/>
    </source>
</evidence>
<protein>
    <submittedName>
        <fullName evidence="17">Virulence-associated trimeric autotransporter</fullName>
    </submittedName>
</protein>
<dbReference type="Gene3D" id="3.30.1300.30">
    <property type="entry name" value="GSPII I/J protein-like"/>
    <property type="match status" value="1"/>
</dbReference>
<evidence type="ECO:0000256" key="10">
    <source>
        <dbReference type="ARBA" id="ARBA00023237"/>
    </source>
</evidence>
<dbReference type="InterPro" id="IPR037174">
    <property type="entry name" value="Trimeric_adhesin"/>
</dbReference>
<dbReference type="Pfam" id="PF03895">
    <property type="entry name" value="YadA_anchor"/>
    <property type="match status" value="1"/>
</dbReference>
<feature type="domain" description="Trimeric autotransporter adhesin YadA-like C-terminal membrane anchor" evidence="13">
    <location>
        <begin position="1094"/>
        <end position="1154"/>
    </location>
</feature>
<feature type="compositionally biased region" description="Low complexity" evidence="11">
    <location>
        <begin position="707"/>
        <end position="740"/>
    </location>
</feature>
<dbReference type="GO" id="GO:0030020">
    <property type="term" value="F:extracellular matrix structural constituent conferring tensile strength"/>
    <property type="evidence" value="ECO:0007669"/>
    <property type="project" value="TreeGrafter"/>
</dbReference>
<feature type="domain" description="Trimeric autotransporter adhesin YadA-like head" evidence="14">
    <location>
        <begin position="344"/>
        <end position="365"/>
    </location>
</feature>
<dbReference type="Pfam" id="PF05658">
    <property type="entry name" value="YadA_head"/>
    <property type="match status" value="7"/>
</dbReference>
<feature type="domain" description="Trimeric autotransporter adhesin YadA-like head" evidence="14">
    <location>
        <begin position="303"/>
        <end position="325"/>
    </location>
</feature>
<evidence type="ECO:0000256" key="5">
    <source>
        <dbReference type="ARBA" id="ARBA00022452"/>
    </source>
</evidence>
<evidence type="ECO:0000256" key="7">
    <source>
        <dbReference type="ARBA" id="ARBA00022729"/>
    </source>
</evidence>
<feature type="region of interest" description="Disordered" evidence="11">
    <location>
        <begin position="685"/>
        <end position="852"/>
    </location>
</feature>
<reference evidence="17 18" key="1">
    <citation type="journal article" date="2009" name="J. Bacteriol.">
        <title>Complete genome sequence of Haemophilus parasuis SH0165.</title>
        <authorList>
            <person name="Yue M."/>
            <person name="Yang F."/>
            <person name="Yang J."/>
            <person name="Bei W."/>
            <person name="Cai X."/>
            <person name="Chen L."/>
            <person name="Dong J."/>
            <person name="Zhou R."/>
            <person name="Jin M."/>
            <person name="Jin Q."/>
            <person name="Chen H."/>
        </authorList>
    </citation>
    <scope>NUCLEOTIDE SEQUENCE [LARGE SCALE GENOMIC DNA]</scope>
    <source>
        <strain evidence="17 18">SH0165</strain>
    </source>
</reference>
<evidence type="ECO:0000256" key="2">
    <source>
        <dbReference type="ARBA" id="ARBA00004442"/>
    </source>
</evidence>
<dbReference type="SUPFAM" id="SSF101967">
    <property type="entry name" value="Adhesin YadA, collagen-binding domain"/>
    <property type="match status" value="3"/>
</dbReference>
<keyword evidence="5" id="KW-1134">Transmembrane beta strand</keyword>
<comment type="subcellular location">
    <subcellularLocation>
        <location evidence="2">Cell outer membrane</location>
    </subcellularLocation>
    <subcellularLocation>
        <location evidence="1">Cell surface</location>
    </subcellularLocation>
</comment>
<feature type="domain" description="Trimeric autotransporter adhesin YadA-like stalk" evidence="15">
    <location>
        <begin position="454"/>
        <end position="487"/>
    </location>
</feature>
<dbReference type="Pfam" id="PF13018">
    <property type="entry name" value="ESPR"/>
    <property type="match status" value="1"/>
</dbReference>
<dbReference type="SMR" id="F2GDE4"/>
<evidence type="ECO:0000256" key="12">
    <source>
        <dbReference type="SAM" id="Phobius"/>
    </source>
</evidence>
<evidence type="ECO:0000259" key="13">
    <source>
        <dbReference type="Pfam" id="PF03895"/>
    </source>
</evidence>
<dbReference type="Gene3D" id="2.150.10.10">
    <property type="entry name" value="Serralysin-like metalloprotease, C-terminal"/>
    <property type="match status" value="5"/>
</dbReference>
<dbReference type="InterPro" id="IPR008160">
    <property type="entry name" value="Collagen"/>
</dbReference>
<evidence type="ECO:0000256" key="3">
    <source>
        <dbReference type="ARBA" id="ARBA00005848"/>
    </source>
</evidence>
<dbReference type="InterPro" id="IPR024973">
    <property type="entry name" value="ESPR"/>
</dbReference>
<evidence type="ECO:0000256" key="1">
    <source>
        <dbReference type="ARBA" id="ARBA00004241"/>
    </source>
</evidence>
<feature type="transmembrane region" description="Helical" evidence="12">
    <location>
        <begin position="55"/>
        <end position="79"/>
    </location>
</feature>
<organism evidence="17 18">
    <name type="scientific">Glaesserella parasuis serovar 5 (strain SH0165)</name>
    <name type="common">Haemophilus parasuis</name>
    <dbReference type="NCBI Taxonomy" id="557723"/>
    <lineage>
        <taxon>Bacteria</taxon>
        <taxon>Pseudomonadati</taxon>
        <taxon>Pseudomonadota</taxon>
        <taxon>Gammaproteobacteria</taxon>
        <taxon>Pasteurellales</taxon>
        <taxon>Pasteurellaceae</taxon>
        <taxon>Glaesserella</taxon>
    </lineage>
</organism>
<keyword evidence="10" id="KW-0998">Cell outer membrane</keyword>
<dbReference type="InterPro" id="IPR008640">
    <property type="entry name" value="Adhesin_Head_dom"/>
</dbReference>
<feature type="domain" description="Trimeric autotransporter adhesin YadA-like stalk" evidence="15">
    <location>
        <begin position="878"/>
        <end position="913"/>
    </location>
</feature>
<comment type="similarity">
    <text evidence="3">Belongs to the autotransporter-2 (AT-2) (TC 1.B.40) family.</text>
</comment>
<dbReference type="InterPro" id="IPR011049">
    <property type="entry name" value="Serralysin-like_metalloprot_C"/>
</dbReference>
<dbReference type="RefSeq" id="WP_049753191.1">
    <property type="nucleotide sequence ID" value="NC_011852.1"/>
</dbReference>
<dbReference type="EMBL" id="CP001321">
    <property type="protein sequence ID" value="ADZ54069.1"/>
    <property type="molecule type" value="Genomic_DNA"/>
</dbReference>
<gene>
    <name evidence="17" type="primary">vtaA8</name>
    <name evidence="17" type="ordered locus">HAPS_0956</name>
</gene>
<dbReference type="HOGENOM" id="CLU_307734_0_0_6"/>
<feature type="domain" description="Trimeric autotransporter adhesin YadA-like head" evidence="14">
    <location>
        <begin position="104"/>
        <end position="126"/>
    </location>
</feature>
<keyword evidence="12" id="KW-1133">Transmembrane helix</keyword>
<dbReference type="InterPro" id="IPR050149">
    <property type="entry name" value="Collagen_superfamily"/>
</dbReference>
<dbReference type="PANTHER" id="PTHR24023">
    <property type="entry name" value="COLLAGEN ALPHA"/>
    <property type="match status" value="1"/>
</dbReference>
<name>F2GDE4_GLAP5</name>
<keyword evidence="6 12" id="KW-0812">Transmembrane</keyword>
<feature type="domain" description="Trimeric autotransporter adhesin YadA-like head" evidence="14">
    <location>
        <begin position="184"/>
        <end position="208"/>
    </location>
</feature>
<evidence type="ECO:0000313" key="18">
    <source>
        <dbReference type="Proteomes" id="UP000006743"/>
    </source>
</evidence>
<evidence type="ECO:0000259" key="15">
    <source>
        <dbReference type="Pfam" id="PF05662"/>
    </source>
</evidence>
<keyword evidence="4" id="KW-0813">Transport</keyword>
<dbReference type="InterPro" id="IPR045584">
    <property type="entry name" value="Pilin-like"/>
</dbReference>
<feature type="domain" description="Trimeric autotransporter adhesin YadA-like head" evidence="14">
    <location>
        <begin position="376"/>
        <end position="398"/>
    </location>
</feature>
<keyword evidence="18" id="KW-1185">Reference proteome</keyword>
<accession>F2GDE4</accession>
<evidence type="ECO:0000256" key="4">
    <source>
        <dbReference type="ARBA" id="ARBA00022448"/>
    </source>
</evidence>
<keyword evidence="8" id="KW-0653">Protein transport</keyword>
<dbReference type="GO" id="GO:0015031">
    <property type="term" value="P:protein transport"/>
    <property type="evidence" value="ECO:0007669"/>
    <property type="project" value="UniProtKB-KW"/>
</dbReference>
<evidence type="ECO:0000256" key="8">
    <source>
        <dbReference type="ARBA" id="ARBA00022927"/>
    </source>
</evidence>
<feature type="domain" description="Trimeric autotransporter adhesin YadA-like head" evidence="14">
    <location>
        <begin position="231"/>
        <end position="255"/>
    </location>
</feature>
<evidence type="ECO:0000259" key="14">
    <source>
        <dbReference type="Pfam" id="PF05658"/>
    </source>
</evidence>
<dbReference type="GO" id="GO:0005615">
    <property type="term" value="C:extracellular space"/>
    <property type="evidence" value="ECO:0007669"/>
    <property type="project" value="TreeGrafter"/>
</dbReference>
<dbReference type="Gene3D" id="3.90.1780.10">
    <property type="entry name" value="Trimeric adhesin"/>
    <property type="match status" value="1"/>
</dbReference>
<keyword evidence="7" id="KW-0732">Signal</keyword>
<keyword evidence="9 12" id="KW-0472">Membrane</keyword>
<feature type="compositionally biased region" description="Basic and acidic residues" evidence="11">
    <location>
        <begin position="761"/>
        <end position="773"/>
    </location>
</feature>
<dbReference type="Pfam" id="PF01391">
    <property type="entry name" value="Collagen"/>
    <property type="match status" value="1"/>
</dbReference>
<evidence type="ECO:0000256" key="6">
    <source>
        <dbReference type="ARBA" id="ARBA00022692"/>
    </source>
</evidence>
<dbReference type="SUPFAM" id="SSF54523">
    <property type="entry name" value="Pili subunits"/>
    <property type="match status" value="1"/>
</dbReference>
<dbReference type="Pfam" id="PF05662">
    <property type="entry name" value="YadA_stalk"/>
    <property type="match status" value="3"/>
</dbReference>
<feature type="compositionally biased region" description="Basic and acidic residues" evidence="11">
    <location>
        <begin position="685"/>
        <end position="694"/>
    </location>
</feature>
<dbReference type="KEGG" id="hap:HAPS_0956"/>
<dbReference type="CDD" id="cd12820">
    <property type="entry name" value="LbR_YadA-like"/>
    <property type="match status" value="2"/>
</dbReference>
<dbReference type="STRING" id="557723.HAPS_0956"/>
<dbReference type="GO" id="GO:0009986">
    <property type="term" value="C:cell surface"/>
    <property type="evidence" value="ECO:0007669"/>
    <property type="project" value="UniProtKB-SubCell"/>
</dbReference>